<evidence type="ECO:0000256" key="1">
    <source>
        <dbReference type="SAM" id="MobiDB-lite"/>
    </source>
</evidence>
<dbReference type="PANTHER" id="PTHR31912">
    <property type="entry name" value="IP13529P"/>
    <property type="match status" value="1"/>
</dbReference>
<evidence type="ECO:0000313" key="3">
    <source>
        <dbReference type="Proteomes" id="UP000235392"/>
    </source>
</evidence>
<gene>
    <name evidence="2" type="ORF">PCASD_17539</name>
</gene>
<protein>
    <submittedName>
        <fullName evidence="2">Uncharacterized protein</fullName>
    </submittedName>
</protein>
<feature type="compositionally biased region" description="Basic and acidic residues" evidence="1">
    <location>
        <begin position="537"/>
        <end position="546"/>
    </location>
</feature>
<name>A0A2N5U3X4_9BASI</name>
<proteinExistence type="predicted"/>
<feature type="compositionally biased region" description="Acidic residues" evidence="1">
    <location>
        <begin position="519"/>
        <end position="528"/>
    </location>
</feature>
<dbReference type="PANTHER" id="PTHR31912:SF34">
    <property type="entry name" value="NOTOCHORD-RELATED PROTEIN"/>
    <property type="match status" value="1"/>
</dbReference>
<dbReference type="Proteomes" id="UP000235392">
    <property type="component" value="Unassembled WGS sequence"/>
</dbReference>
<dbReference type="EMBL" id="PGCI01000243">
    <property type="protein sequence ID" value="PLW32429.1"/>
    <property type="molecule type" value="Genomic_DNA"/>
</dbReference>
<sequence length="546" mass="62059">MTDNISRFRDQSTLLGIKDSINTRFVEESRTNDILNQKMKLLDLNYPTRLYNPFLQLEGFDGVHDCPVEILHVILLGVVKYLARDDIGKLKEKQKSILIGRLDSLNRTSLNIDSVKAAYLIKHIKSLVGRHFKIILQAAPFVLFESLSPDRKAIWLALCKVCTFAFQTRITSLSDYLKELKIHIQRLLYHMIKSNAQWVNKPKLHMLLHLAECIEWMGSASLFSTEKFESYNGVLRQACVHSNRLSPGRDVAVTFNNYSTLKFLLSGGVIYNEQTGRTSTASRNVRAAFSDNPQLQRSMGYDSRTAQDIHSYPVDLNTRLPKSDKQGIPLQFTDGGTHLCIRQVAQIKLSKHNLIQKGVYVVVDRAPKFLVGLVESLWVKSSLARRDYYALVRGFEAGDVDPHYQMRQVKQTVHHALVHTKYLRGSINVQHNCLRFNCPVVNSRRARIERQDTSICTPKVQHKDDDHFIINSASLSNSEVHRLVAALPMEATTPQEWTECVRAGYGFWAKTGDTFNEVDLSDPEDTDDTPNLAPHDTTIHSPDDTA</sequence>
<feature type="region of interest" description="Disordered" evidence="1">
    <location>
        <begin position="516"/>
        <end position="546"/>
    </location>
</feature>
<comment type="caution">
    <text evidence="2">The sequence shown here is derived from an EMBL/GenBank/DDBJ whole genome shotgun (WGS) entry which is preliminary data.</text>
</comment>
<evidence type="ECO:0000313" key="2">
    <source>
        <dbReference type="EMBL" id="PLW32429.1"/>
    </source>
</evidence>
<dbReference type="AlphaFoldDB" id="A0A2N5U3X4"/>
<reference evidence="2 3" key="1">
    <citation type="submission" date="2017-11" db="EMBL/GenBank/DDBJ databases">
        <title>De novo assembly and phasing of dikaryotic genomes from two isolates of Puccinia coronata f. sp. avenae, the causal agent of oat crown rust.</title>
        <authorList>
            <person name="Miller M.E."/>
            <person name="Zhang Y."/>
            <person name="Omidvar V."/>
            <person name="Sperschneider J."/>
            <person name="Schwessinger B."/>
            <person name="Raley C."/>
            <person name="Palmer J.M."/>
            <person name="Garnica D."/>
            <person name="Upadhyaya N."/>
            <person name="Rathjen J."/>
            <person name="Taylor J.M."/>
            <person name="Park R.F."/>
            <person name="Dodds P.N."/>
            <person name="Hirsch C.D."/>
            <person name="Kianian S.F."/>
            <person name="Figueroa M."/>
        </authorList>
    </citation>
    <scope>NUCLEOTIDE SEQUENCE [LARGE SCALE GENOMIC DNA]</scope>
    <source>
        <strain evidence="2">12SD80</strain>
    </source>
</reference>
<organism evidence="2 3">
    <name type="scientific">Puccinia coronata f. sp. avenae</name>
    <dbReference type="NCBI Taxonomy" id="200324"/>
    <lineage>
        <taxon>Eukaryota</taxon>
        <taxon>Fungi</taxon>
        <taxon>Dikarya</taxon>
        <taxon>Basidiomycota</taxon>
        <taxon>Pucciniomycotina</taxon>
        <taxon>Pucciniomycetes</taxon>
        <taxon>Pucciniales</taxon>
        <taxon>Pucciniaceae</taxon>
        <taxon>Puccinia</taxon>
    </lineage>
</organism>
<accession>A0A2N5U3X4</accession>